<dbReference type="FunFam" id="1.10.287.130:FF:000001">
    <property type="entry name" value="Two-component sensor histidine kinase"/>
    <property type="match status" value="1"/>
</dbReference>
<dbReference type="GO" id="GO:0000156">
    <property type="term" value="F:phosphorelay response regulator activity"/>
    <property type="evidence" value="ECO:0007669"/>
    <property type="project" value="TreeGrafter"/>
</dbReference>
<dbReference type="InterPro" id="IPR005467">
    <property type="entry name" value="His_kinase_dom"/>
</dbReference>
<feature type="domain" description="PAS" evidence="16">
    <location>
        <begin position="295"/>
        <end position="369"/>
    </location>
</feature>
<feature type="domain" description="Histidine kinase" evidence="15">
    <location>
        <begin position="423"/>
        <end position="663"/>
    </location>
</feature>
<keyword evidence="6 14" id="KW-0812">Transmembrane</keyword>
<dbReference type="InterPro" id="IPR003661">
    <property type="entry name" value="HisK_dim/P_dom"/>
</dbReference>
<dbReference type="NCBIfam" id="TIGR00229">
    <property type="entry name" value="sensory_box"/>
    <property type="match status" value="1"/>
</dbReference>
<keyword evidence="13 14" id="KW-0472">Membrane</keyword>
<dbReference type="PROSITE" id="PS50112">
    <property type="entry name" value="PAS"/>
    <property type="match status" value="1"/>
</dbReference>
<evidence type="ECO:0000256" key="4">
    <source>
        <dbReference type="ARBA" id="ARBA00022553"/>
    </source>
</evidence>
<dbReference type="KEGG" id="pmc:P9515_15021"/>
<dbReference type="InterPro" id="IPR036097">
    <property type="entry name" value="HisK_dim/P_sf"/>
</dbReference>
<dbReference type="eggNOG" id="COG5002">
    <property type="taxonomic scope" value="Bacteria"/>
</dbReference>
<evidence type="ECO:0000256" key="8">
    <source>
        <dbReference type="ARBA" id="ARBA00022777"/>
    </source>
</evidence>
<dbReference type="SUPFAM" id="SSF47384">
    <property type="entry name" value="Homodimeric domain of signal transducing histidine kinase"/>
    <property type="match status" value="1"/>
</dbReference>
<evidence type="ECO:0000256" key="1">
    <source>
        <dbReference type="ARBA" id="ARBA00000085"/>
    </source>
</evidence>
<dbReference type="PANTHER" id="PTHR42878">
    <property type="entry name" value="TWO-COMPONENT HISTIDINE KINASE"/>
    <property type="match status" value="1"/>
</dbReference>
<evidence type="ECO:0000259" key="16">
    <source>
        <dbReference type="PROSITE" id="PS50112"/>
    </source>
</evidence>
<evidence type="ECO:0000256" key="13">
    <source>
        <dbReference type="ARBA" id="ARBA00023136"/>
    </source>
</evidence>
<dbReference type="InterPro" id="IPR003594">
    <property type="entry name" value="HATPase_dom"/>
</dbReference>
<evidence type="ECO:0000256" key="14">
    <source>
        <dbReference type="SAM" id="Phobius"/>
    </source>
</evidence>
<dbReference type="GO" id="GO:0016020">
    <property type="term" value="C:membrane"/>
    <property type="evidence" value="ECO:0007669"/>
    <property type="project" value="UniProtKB-SubCell"/>
</dbReference>
<dbReference type="STRING" id="167542.P9515_15021"/>
<feature type="transmembrane region" description="Helical" evidence="14">
    <location>
        <begin position="213"/>
        <end position="234"/>
    </location>
</feature>
<dbReference type="InterPro" id="IPR013767">
    <property type="entry name" value="PAS_fold"/>
</dbReference>
<dbReference type="GO" id="GO:0000155">
    <property type="term" value="F:phosphorelay sensor kinase activity"/>
    <property type="evidence" value="ECO:0007669"/>
    <property type="project" value="InterPro"/>
</dbReference>
<evidence type="ECO:0000259" key="17">
    <source>
        <dbReference type="PROSITE" id="PS50885"/>
    </source>
</evidence>
<evidence type="ECO:0000256" key="12">
    <source>
        <dbReference type="ARBA" id="ARBA00023108"/>
    </source>
</evidence>
<keyword evidence="11" id="KW-0902">Two-component regulatory system</keyword>
<dbReference type="Pfam" id="PF00989">
    <property type="entry name" value="PAS"/>
    <property type="match status" value="1"/>
</dbReference>
<keyword evidence="7" id="KW-0547">Nucleotide-binding</keyword>
<dbReference type="PROSITE" id="PS50885">
    <property type="entry name" value="HAMP"/>
    <property type="match status" value="1"/>
</dbReference>
<gene>
    <name evidence="18" type="primary">nblS</name>
    <name evidence="18" type="ordered locus">P9515_15021</name>
</gene>
<dbReference type="InterPro" id="IPR003660">
    <property type="entry name" value="HAMP_dom"/>
</dbReference>
<comment type="subcellular location">
    <subcellularLocation>
        <location evidence="2">Membrane</location>
        <topology evidence="2">Multi-pass membrane protein</topology>
    </subcellularLocation>
</comment>
<evidence type="ECO:0000313" key="19">
    <source>
        <dbReference type="Proteomes" id="UP000001589"/>
    </source>
</evidence>
<dbReference type="Proteomes" id="UP000001589">
    <property type="component" value="Chromosome"/>
</dbReference>
<dbReference type="Pfam" id="PF02518">
    <property type="entry name" value="HATPase_c"/>
    <property type="match status" value="1"/>
</dbReference>
<dbReference type="FunFam" id="3.30.565.10:FF:000006">
    <property type="entry name" value="Sensor histidine kinase WalK"/>
    <property type="match status" value="1"/>
</dbReference>
<dbReference type="InterPro" id="IPR050351">
    <property type="entry name" value="BphY/WalK/GraS-like"/>
</dbReference>
<keyword evidence="9" id="KW-0067">ATP-binding</keyword>
<evidence type="ECO:0000259" key="15">
    <source>
        <dbReference type="PROSITE" id="PS50109"/>
    </source>
</evidence>
<dbReference type="PRINTS" id="PR00344">
    <property type="entry name" value="BCTRLSENSOR"/>
</dbReference>
<dbReference type="Gene3D" id="1.10.287.130">
    <property type="match status" value="1"/>
</dbReference>
<dbReference type="SMART" id="SM00091">
    <property type="entry name" value="PAS"/>
    <property type="match status" value="1"/>
</dbReference>
<evidence type="ECO:0000256" key="10">
    <source>
        <dbReference type="ARBA" id="ARBA00022989"/>
    </source>
</evidence>
<dbReference type="InterPro" id="IPR004358">
    <property type="entry name" value="Sig_transdc_His_kin-like_C"/>
</dbReference>
<keyword evidence="5" id="KW-0808">Transferase</keyword>
<comment type="catalytic activity">
    <reaction evidence="1">
        <text>ATP + protein L-histidine = ADP + protein N-phospho-L-histidine.</text>
        <dbReference type="EC" id="2.7.13.3"/>
    </reaction>
</comment>
<dbReference type="SUPFAM" id="SSF55874">
    <property type="entry name" value="ATPase domain of HSP90 chaperone/DNA topoisomerase II/histidine kinase"/>
    <property type="match status" value="1"/>
</dbReference>
<dbReference type="SUPFAM" id="SSF55785">
    <property type="entry name" value="PYP-like sensor domain (PAS domain)"/>
    <property type="match status" value="1"/>
</dbReference>
<dbReference type="GO" id="GO:0048511">
    <property type="term" value="P:rhythmic process"/>
    <property type="evidence" value="ECO:0007669"/>
    <property type="project" value="UniProtKB-KW"/>
</dbReference>
<dbReference type="Pfam" id="PF00512">
    <property type="entry name" value="HisKA"/>
    <property type="match status" value="1"/>
</dbReference>
<dbReference type="InterPro" id="IPR036890">
    <property type="entry name" value="HATPase_C_sf"/>
</dbReference>
<dbReference type="PROSITE" id="PS50109">
    <property type="entry name" value="HIS_KIN"/>
    <property type="match status" value="1"/>
</dbReference>
<dbReference type="CDD" id="cd00130">
    <property type="entry name" value="PAS"/>
    <property type="match status" value="1"/>
</dbReference>
<dbReference type="GO" id="GO:0030295">
    <property type="term" value="F:protein kinase activator activity"/>
    <property type="evidence" value="ECO:0007669"/>
    <property type="project" value="TreeGrafter"/>
</dbReference>
<evidence type="ECO:0000256" key="6">
    <source>
        <dbReference type="ARBA" id="ARBA00022692"/>
    </source>
</evidence>
<dbReference type="CDD" id="cd00082">
    <property type="entry name" value="HisKA"/>
    <property type="match status" value="1"/>
</dbReference>
<evidence type="ECO:0000256" key="2">
    <source>
        <dbReference type="ARBA" id="ARBA00004141"/>
    </source>
</evidence>
<dbReference type="GO" id="GO:0007234">
    <property type="term" value="P:osmosensory signaling via phosphorelay pathway"/>
    <property type="evidence" value="ECO:0007669"/>
    <property type="project" value="TreeGrafter"/>
</dbReference>
<organism evidence="18 19">
    <name type="scientific">Prochlorococcus marinus (strain MIT 9515)</name>
    <dbReference type="NCBI Taxonomy" id="167542"/>
    <lineage>
        <taxon>Bacteria</taxon>
        <taxon>Bacillati</taxon>
        <taxon>Cyanobacteriota</taxon>
        <taxon>Cyanophyceae</taxon>
        <taxon>Synechococcales</taxon>
        <taxon>Prochlorococcaceae</taxon>
        <taxon>Prochlorococcus</taxon>
    </lineage>
</organism>
<keyword evidence="10 14" id="KW-1133">Transmembrane helix</keyword>
<dbReference type="InterPro" id="IPR035965">
    <property type="entry name" value="PAS-like_dom_sf"/>
</dbReference>
<evidence type="ECO:0000256" key="7">
    <source>
        <dbReference type="ARBA" id="ARBA00022741"/>
    </source>
</evidence>
<dbReference type="SMART" id="SM00304">
    <property type="entry name" value="HAMP"/>
    <property type="match status" value="1"/>
</dbReference>
<evidence type="ECO:0000313" key="18">
    <source>
        <dbReference type="EMBL" id="ABM72709.1"/>
    </source>
</evidence>
<proteinExistence type="predicted"/>
<dbReference type="InterPro" id="IPR000014">
    <property type="entry name" value="PAS"/>
</dbReference>
<dbReference type="GO" id="GO:0006355">
    <property type="term" value="P:regulation of DNA-templated transcription"/>
    <property type="evidence" value="ECO:0007669"/>
    <property type="project" value="InterPro"/>
</dbReference>
<dbReference type="Gene3D" id="3.30.450.20">
    <property type="entry name" value="PAS domain"/>
    <property type="match status" value="1"/>
</dbReference>
<keyword evidence="4" id="KW-0597">Phosphoprotein</keyword>
<dbReference type="OrthoDB" id="9813151at2"/>
<dbReference type="Gene3D" id="3.30.565.10">
    <property type="entry name" value="Histidine kinase-like ATPase, C-terminal domain"/>
    <property type="match status" value="1"/>
</dbReference>
<feature type="transmembrane region" description="Helical" evidence="14">
    <location>
        <begin position="44"/>
        <end position="64"/>
    </location>
</feature>
<dbReference type="Pfam" id="PF00672">
    <property type="entry name" value="HAMP"/>
    <property type="match status" value="1"/>
</dbReference>
<dbReference type="GeneID" id="60201948"/>
<dbReference type="HOGENOM" id="CLU_000445_89_2_3"/>
<dbReference type="AlphaFoldDB" id="A2BY48"/>
<dbReference type="SMART" id="SM00388">
    <property type="entry name" value="HisKA"/>
    <property type="match status" value="1"/>
</dbReference>
<dbReference type="SUPFAM" id="SSF158472">
    <property type="entry name" value="HAMP domain-like"/>
    <property type="match status" value="1"/>
</dbReference>
<sequence length="689" mass="77305">MINSNETKKIEVSSSNQTIEDDSYESLSNRVLTWWSGFSLRTKLLAIATLVVSLLMTGITFFALNSIQRDAGMNDTRYARDLGLLLSGNVTELVANNQKQEISNVAEKFWRSSRNLRYIFFTNADDIVQLGIPISATPTSSDNQFQLTRKLKLPKELKKRPQFPLVRQHTTPQGQVTDVFVPMLWKGKYLGTLALGVTPNKKALASAALTREVTIAVFISIWVLVILGAVFNALTITRPVRELVRGVREISKGNFKSRISLPMTGDLGELLTGFNRMASQLENYDEANIEELKAAQVKQQSLIATMADGAILLDSKGKIVLTNPTAKRLFRWEGRFLEGKYLLNEIPEILSNDLHTNIESILNREKESDDLRCSLGEPARTLRIVLQSVLDTNKIELKGIAVTIQDLTREVELNAAQNRFISNVSHELRTPLFNIKSYVETLYDLKDQLSNEEQLEFLGIANSETDRLTRLVNDVLDLSRLESGKIIQLEPMEIKPAIEQTLRNYRLNASEKNVALAHDIEENIPLILGNFDLLLQVFDNLLGNGLKFSPKNSTLKIRAYTWPDSCPAFPPNDNNEAPQCELVSPLPKVRIEIADTGSGISQPDQEKIFDRFYRVENAVHTEQGTGLGLSIVRGIIEKHGGEIRMASELGIGTTFWFDLPLEQSDKDELITQTINTTENFSDSQVSEII</sequence>
<keyword evidence="8 18" id="KW-0418">Kinase</keyword>
<evidence type="ECO:0000256" key="3">
    <source>
        <dbReference type="ARBA" id="ARBA00012438"/>
    </source>
</evidence>
<dbReference type="CDD" id="cd06225">
    <property type="entry name" value="HAMP"/>
    <property type="match status" value="1"/>
</dbReference>
<name>A2BY48_PROM5</name>
<dbReference type="PANTHER" id="PTHR42878:SF7">
    <property type="entry name" value="SENSOR HISTIDINE KINASE GLRK"/>
    <property type="match status" value="1"/>
</dbReference>
<evidence type="ECO:0000256" key="5">
    <source>
        <dbReference type="ARBA" id="ARBA00022679"/>
    </source>
</evidence>
<dbReference type="CDD" id="cd00075">
    <property type="entry name" value="HATPase"/>
    <property type="match status" value="1"/>
</dbReference>
<dbReference type="SMART" id="SM00387">
    <property type="entry name" value="HATPase_c"/>
    <property type="match status" value="1"/>
</dbReference>
<protein>
    <recommendedName>
        <fullName evidence="3">histidine kinase</fullName>
        <ecNumber evidence="3">2.7.13.3</ecNumber>
    </recommendedName>
</protein>
<dbReference type="EMBL" id="CP000552">
    <property type="protein sequence ID" value="ABM72709.1"/>
    <property type="molecule type" value="Genomic_DNA"/>
</dbReference>
<dbReference type="GO" id="GO:0005524">
    <property type="term" value="F:ATP binding"/>
    <property type="evidence" value="ECO:0007669"/>
    <property type="project" value="UniProtKB-KW"/>
</dbReference>
<feature type="domain" description="HAMP" evidence="17">
    <location>
        <begin position="234"/>
        <end position="286"/>
    </location>
</feature>
<keyword evidence="12" id="KW-0090">Biological rhythms</keyword>
<evidence type="ECO:0000256" key="9">
    <source>
        <dbReference type="ARBA" id="ARBA00022840"/>
    </source>
</evidence>
<dbReference type="Gene3D" id="6.10.340.10">
    <property type="match status" value="1"/>
</dbReference>
<accession>A2BY48</accession>
<reference evidence="18 19" key="1">
    <citation type="journal article" date="2007" name="PLoS Genet.">
        <title>Patterns and implications of gene gain and loss in the evolution of Prochlorococcus.</title>
        <authorList>
            <person name="Kettler G.C."/>
            <person name="Martiny A.C."/>
            <person name="Huang K."/>
            <person name="Zucker J."/>
            <person name="Coleman M.L."/>
            <person name="Rodrigue S."/>
            <person name="Chen F."/>
            <person name="Lapidus A."/>
            <person name="Ferriera S."/>
            <person name="Johnson J."/>
            <person name="Steglich C."/>
            <person name="Church G.M."/>
            <person name="Richardson P."/>
            <person name="Chisholm S.W."/>
        </authorList>
    </citation>
    <scope>NUCLEOTIDE SEQUENCE [LARGE SCALE GENOMIC DNA]</scope>
    <source>
        <strain evidence="18 19">MIT 9515</strain>
    </source>
</reference>
<dbReference type="RefSeq" id="WP_011820805.1">
    <property type="nucleotide sequence ID" value="NC_008817.1"/>
</dbReference>
<dbReference type="EC" id="2.7.13.3" evidence="3"/>
<evidence type="ECO:0000256" key="11">
    <source>
        <dbReference type="ARBA" id="ARBA00023012"/>
    </source>
</evidence>